<name>A0A9W6HVD9_9ACTN</name>
<sequence length="372" mass="38740">MHITAANGTTPAPATTSLTACEHRSVGVIVQDAAGQYLMFEQATAPGIAPPAGHLAPYGEPEQAARALVAEQTGLIVGHLTPVTAGWRPGRYDRCTGVDRSGHYWHLFQTTLTGEVAPSVRAAGRPRWLMAHQVQALAYRTVDHAHGLITDEQFAACPGLAPVWVDLLATAHVIVIDDLDLALVEDLATRPPLTPASETPTQAVPVAVSGTVRARPDRLDEHGAAELLAETEAVRTELARTDAKAATVLAFAGTAFSVLAALSVLAPELAVPARVGLAGAVALLGASSAVALGVIRPSLPRSGPGTGFVAHAAVRDAEELLAVLADDPQARRARDIVHLSRTARAKYRRLRLAIDLAFAALAALAVAAVFAL</sequence>
<evidence type="ECO:0000256" key="4">
    <source>
        <dbReference type="ARBA" id="ARBA00022741"/>
    </source>
</evidence>
<dbReference type="CDD" id="cd02883">
    <property type="entry name" value="NUDIX_Hydrolase"/>
    <property type="match status" value="1"/>
</dbReference>
<dbReference type="RefSeq" id="WP_271215337.1">
    <property type="nucleotide sequence ID" value="NZ_BAAAVD010000021.1"/>
</dbReference>
<accession>A0A9W6HVD9</accession>
<keyword evidence="4" id="KW-0547">Nucleotide-binding</keyword>
<evidence type="ECO:0000256" key="7">
    <source>
        <dbReference type="ARBA" id="ARBA00023136"/>
    </source>
</evidence>
<evidence type="ECO:0000256" key="1">
    <source>
        <dbReference type="ARBA" id="ARBA00004236"/>
    </source>
</evidence>
<keyword evidence="5 8" id="KW-1133">Transmembrane helix</keyword>
<gene>
    <name evidence="11" type="ORF">GCM10017600_01430</name>
</gene>
<evidence type="ECO:0008006" key="13">
    <source>
        <dbReference type="Google" id="ProtNLM"/>
    </source>
</evidence>
<evidence type="ECO:0000256" key="2">
    <source>
        <dbReference type="ARBA" id="ARBA00022475"/>
    </source>
</evidence>
<dbReference type="InterPro" id="IPR043760">
    <property type="entry name" value="PycTM_dom"/>
</dbReference>
<comment type="subcellular location">
    <subcellularLocation>
        <location evidence="1">Cell membrane</location>
    </subcellularLocation>
</comment>
<comment type="caution">
    <text evidence="11">The sequence shown here is derived from an EMBL/GenBank/DDBJ whole genome shotgun (WGS) entry which is preliminary data.</text>
</comment>
<evidence type="ECO:0000259" key="10">
    <source>
        <dbReference type="Pfam" id="PF18967"/>
    </source>
</evidence>
<feature type="transmembrane region" description="Helical" evidence="8">
    <location>
        <begin position="277"/>
        <end position="295"/>
    </location>
</feature>
<dbReference type="Pfam" id="PF00293">
    <property type="entry name" value="NUDIX"/>
    <property type="match status" value="1"/>
</dbReference>
<dbReference type="GO" id="GO:0051607">
    <property type="term" value="P:defense response to virus"/>
    <property type="evidence" value="ECO:0007669"/>
    <property type="project" value="UniProtKB-KW"/>
</dbReference>
<evidence type="ECO:0000259" key="9">
    <source>
        <dbReference type="Pfam" id="PF00293"/>
    </source>
</evidence>
<dbReference type="EMBL" id="BSEV01000001">
    <property type="protein sequence ID" value="GLK06738.1"/>
    <property type="molecule type" value="Genomic_DNA"/>
</dbReference>
<keyword evidence="2" id="KW-1003">Cell membrane</keyword>
<dbReference type="InterPro" id="IPR000086">
    <property type="entry name" value="NUDIX_hydrolase_dom"/>
</dbReference>
<proteinExistence type="predicted"/>
<evidence type="ECO:0000256" key="8">
    <source>
        <dbReference type="SAM" id="Phobius"/>
    </source>
</evidence>
<dbReference type="SUPFAM" id="SSF55811">
    <property type="entry name" value="Nudix"/>
    <property type="match status" value="1"/>
</dbReference>
<feature type="transmembrane region" description="Helical" evidence="8">
    <location>
        <begin position="350"/>
        <end position="371"/>
    </location>
</feature>
<dbReference type="GO" id="GO:0000166">
    <property type="term" value="F:nucleotide binding"/>
    <property type="evidence" value="ECO:0007669"/>
    <property type="project" value="UniProtKB-KW"/>
</dbReference>
<keyword evidence="3 8" id="KW-0812">Transmembrane</keyword>
<dbReference type="Pfam" id="PF18967">
    <property type="entry name" value="PycTM"/>
    <property type="match status" value="1"/>
</dbReference>
<evidence type="ECO:0000313" key="11">
    <source>
        <dbReference type="EMBL" id="GLK06738.1"/>
    </source>
</evidence>
<dbReference type="Proteomes" id="UP001143474">
    <property type="component" value="Unassembled WGS sequence"/>
</dbReference>
<evidence type="ECO:0000256" key="3">
    <source>
        <dbReference type="ARBA" id="ARBA00022692"/>
    </source>
</evidence>
<keyword evidence="7 8" id="KW-0472">Membrane</keyword>
<reference evidence="11" key="2">
    <citation type="submission" date="2023-01" db="EMBL/GenBank/DDBJ databases">
        <authorList>
            <person name="Sun Q."/>
            <person name="Evtushenko L."/>
        </authorList>
    </citation>
    <scope>NUCLEOTIDE SEQUENCE</scope>
    <source>
        <strain evidence="11">VKM Ac-2007</strain>
    </source>
</reference>
<dbReference type="InterPro" id="IPR015797">
    <property type="entry name" value="NUDIX_hydrolase-like_dom_sf"/>
</dbReference>
<keyword evidence="6" id="KW-0051">Antiviral defense</keyword>
<evidence type="ECO:0000256" key="5">
    <source>
        <dbReference type="ARBA" id="ARBA00022989"/>
    </source>
</evidence>
<dbReference type="GO" id="GO:0005886">
    <property type="term" value="C:plasma membrane"/>
    <property type="evidence" value="ECO:0007669"/>
    <property type="project" value="UniProtKB-SubCell"/>
</dbReference>
<evidence type="ECO:0000313" key="12">
    <source>
        <dbReference type="Proteomes" id="UP001143474"/>
    </source>
</evidence>
<dbReference type="Gene3D" id="3.90.79.10">
    <property type="entry name" value="Nucleoside Triphosphate Pyrophosphohydrolase"/>
    <property type="match status" value="1"/>
</dbReference>
<dbReference type="AlphaFoldDB" id="A0A9W6HVD9"/>
<feature type="domain" description="Pycsar effector protein" evidence="10">
    <location>
        <begin position="227"/>
        <end position="371"/>
    </location>
</feature>
<organism evidence="11 12">
    <name type="scientific">Streptosporangium carneum</name>
    <dbReference type="NCBI Taxonomy" id="47481"/>
    <lineage>
        <taxon>Bacteria</taxon>
        <taxon>Bacillati</taxon>
        <taxon>Actinomycetota</taxon>
        <taxon>Actinomycetes</taxon>
        <taxon>Streptosporangiales</taxon>
        <taxon>Streptosporangiaceae</taxon>
        <taxon>Streptosporangium</taxon>
    </lineage>
</organism>
<feature type="domain" description="Nudix hydrolase" evidence="9">
    <location>
        <begin position="23"/>
        <end position="136"/>
    </location>
</feature>
<evidence type="ECO:0000256" key="6">
    <source>
        <dbReference type="ARBA" id="ARBA00023118"/>
    </source>
</evidence>
<keyword evidence="12" id="KW-1185">Reference proteome</keyword>
<reference evidence="11" key="1">
    <citation type="journal article" date="2014" name="Int. J. Syst. Evol. Microbiol.">
        <title>Complete genome sequence of Corynebacterium casei LMG S-19264T (=DSM 44701T), isolated from a smear-ripened cheese.</title>
        <authorList>
            <consortium name="US DOE Joint Genome Institute (JGI-PGF)"/>
            <person name="Walter F."/>
            <person name="Albersmeier A."/>
            <person name="Kalinowski J."/>
            <person name="Ruckert C."/>
        </authorList>
    </citation>
    <scope>NUCLEOTIDE SEQUENCE</scope>
    <source>
        <strain evidence="11">VKM Ac-2007</strain>
    </source>
</reference>
<feature type="transmembrane region" description="Helical" evidence="8">
    <location>
        <begin position="245"/>
        <end position="265"/>
    </location>
</feature>
<protein>
    <recommendedName>
        <fullName evidence="13">NUDIX hydrolase</fullName>
    </recommendedName>
</protein>